<evidence type="ECO:0000313" key="2">
    <source>
        <dbReference type="EMBL" id="EXF78725.1"/>
    </source>
</evidence>
<dbReference type="HOGENOM" id="CLU_821386_0_0_1"/>
<gene>
    <name evidence="2" type="ORF">CFIO01_08497</name>
</gene>
<dbReference type="EMBL" id="JARH01000610">
    <property type="protein sequence ID" value="EXF78725.1"/>
    <property type="molecule type" value="Genomic_DNA"/>
</dbReference>
<feature type="region of interest" description="Disordered" evidence="1">
    <location>
        <begin position="166"/>
        <end position="200"/>
    </location>
</feature>
<proteinExistence type="predicted"/>
<comment type="caution">
    <text evidence="2">The sequence shown here is derived from an EMBL/GenBank/DDBJ whole genome shotgun (WGS) entry which is preliminary data.</text>
</comment>
<dbReference type="KEGG" id="cfj:CFIO01_08497"/>
<evidence type="ECO:0000313" key="3">
    <source>
        <dbReference type="Proteomes" id="UP000020467"/>
    </source>
</evidence>
<feature type="region of interest" description="Disordered" evidence="1">
    <location>
        <begin position="319"/>
        <end position="338"/>
    </location>
</feature>
<dbReference type="AlphaFoldDB" id="A0A010QPW8"/>
<dbReference type="Proteomes" id="UP000020467">
    <property type="component" value="Unassembled WGS sequence"/>
</dbReference>
<protein>
    <submittedName>
        <fullName evidence="2">Uncharacterized protein</fullName>
    </submittedName>
</protein>
<reference evidence="2 3" key="1">
    <citation type="submission" date="2014-02" db="EMBL/GenBank/DDBJ databases">
        <title>The genome sequence of Colletotrichum fioriniae PJ7.</title>
        <authorList>
            <person name="Baroncelli R."/>
            <person name="Thon M.R."/>
        </authorList>
    </citation>
    <scope>NUCLEOTIDE SEQUENCE [LARGE SCALE GENOMIC DNA]</scope>
    <source>
        <strain evidence="2 3">PJ7</strain>
    </source>
</reference>
<organism evidence="2 3">
    <name type="scientific">Colletotrichum fioriniae PJ7</name>
    <dbReference type="NCBI Taxonomy" id="1445577"/>
    <lineage>
        <taxon>Eukaryota</taxon>
        <taxon>Fungi</taxon>
        <taxon>Dikarya</taxon>
        <taxon>Ascomycota</taxon>
        <taxon>Pezizomycotina</taxon>
        <taxon>Sordariomycetes</taxon>
        <taxon>Hypocreomycetidae</taxon>
        <taxon>Glomerellales</taxon>
        <taxon>Glomerellaceae</taxon>
        <taxon>Colletotrichum</taxon>
        <taxon>Colletotrichum acutatum species complex</taxon>
    </lineage>
</organism>
<accession>A0A010QPW8</accession>
<name>A0A010QPW8_9PEZI</name>
<sequence length="338" mass="37450">MSPPKPASPRLLVALGDKRWQHGVWWTKLKANNRRCHFSSPSFIALRRACDFPPPLLEFSPAIPFKIEFSPHQPSTAKPPHLTLRLGLGIRTTAAAAAAAAGGGGGGTVVAAGTDSAILVLTKWSRACHRRAVLSLVLGRNRTRQSFRALALELLFQDHAARGSLMRSSTMRRNGPESLADGASREKQTRRNQHQGMPHHDMLPFCEELARRIPTPHCATLDGEKADLSPPFPPLRMRPFHPVKHCERVLPNLPQRSLEPLIRKDPESFLAFAESRDEVQIPFPPASDGRRCTGTWHMEVLSYCFWRRLPRGFTSDACASASASPRKDKHQVKQAAGC</sequence>
<evidence type="ECO:0000256" key="1">
    <source>
        <dbReference type="SAM" id="MobiDB-lite"/>
    </source>
</evidence>
<keyword evidence="3" id="KW-1185">Reference proteome</keyword>